<dbReference type="PANTHER" id="PTHR24178">
    <property type="entry name" value="MOLTING PROTEIN MLT-4"/>
    <property type="match status" value="1"/>
</dbReference>
<keyword evidence="2 3" id="KW-0040">ANK repeat</keyword>
<evidence type="ECO:0000256" key="2">
    <source>
        <dbReference type="ARBA" id="ARBA00023043"/>
    </source>
</evidence>
<reference evidence="4 5" key="1">
    <citation type="submission" date="2020-02" db="EMBL/GenBank/DDBJ databases">
        <authorList>
            <person name="Ferguson B K."/>
        </authorList>
    </citation>
    <scope>NUCLEOTIDE SEQUENCE [LARGE SCALE GENOMIC DNA]</scope>
</reference>
<evidence type="ECO:0000256" key="1">
    <source>
        <dbReference type="ARBA" id="ARBA00022737"/>
    </source>
</evidence>
<sequence length="546" mass="62591">MAAADAYRDEPEIDENGIISPRRTTPIHHAVKKNEEFRQWIYVFPLLFDICGKFDVNYTDESGYTHFHAACQFSCVRVVQGFLEHGQDPNCIWPETGDSALHIALRFAWTNDIMILLLRGGADPNLPNKKGSTPLHIIAKEDSDCEKVKLFFQINDELNQLVQIDARDKLGNTPIHLALEHGDQKKMMEIMLRRGASPNLANDKGSTPLHIISKRHTYYCDDLTEYFFKINDELNQRVQVDARDRLALRGISSHLWHAFRWHKSQILAPRCSHHTRVRSCANLTLRYQKAALVSTFSQRCEEVAVTWPPVAASSATRGRIMREYFMWPAIGTEKHRFSCVRVVQGFLEHGQDPNCIWPETGDSALHIALRFAWTNDIMILLLRGGADPNLPNKKGSTPLHIIAKEDSDCEKVKLFFQINDELNQLVQIDARDKLGNTPIHLALEHGDQKKMMEIMLRRGASPNLANDKGSTPLHIISKRHTYYCDDLTEYFFKINDELNQRVQVDARDRLGRTPLQCAVVNCSPYAVESFTEPWRQSVELRISHFE</sequence>
<evidence type="ECO:0000313" key="5">
    <source>
        <dbReference type="Proteomes" id="UP000479190"/>
    </source>
</evidence>
<dbReference type="Pfam" id="PF12796">
    <property type="entry name" value="Ank_2"/>
    <property type="match status" value="2"/>
</dbReference>
<feature type="repeat" description="ANK" evidence="3">
    <location>
        <begin position="434"/>
        <end position="467"/>
    </location>
</feature>
<accession>A0A6H5HWP6</accession>
<evidence type="ECO:0000313" key="4">
    <source>
        <dbReference type="EMBL" id="CAB0030099.1"/>
    </source>
</evidence>
<gene>
    <name evidence="4" type="ORF">TBRA_LOCUS2115</name>
</gene>
<dbReference type="InterPro" id="IPR036770">
    <property type="entry name" value="Ankyrin_rpt-contain_sf"/>
</dbReference>
<organism evidence="4 5">
    <name type="scientific">Trichogramma brassicae</name>
    <dbReference type="NCBI Taxonomy" id="86971"/>
    <lineage>
        <taxon>Eukaryota</taxon>
        <taxon>Metazoa</taxon>
        <taxon>Ecdysozoa</taxon>
        <taxon>Arthropoda</taxon>
        <taxon>Hexapoda</taxon>
        <taxon>Insecta</taxon>
        <taxon>Pterygota</taxon>
        <taxon>Neoptera</taxon>
        <taxon>Endopterygota</taxon>
        <taxon>Hymenoptera</taxon>
        <taxon>Apocrita</taxon>
        <taxon>Proctotrupomorpha</taxon>
        <taxon>Chalcidoidea</taxon>
        <taxon>Trichogrammatidae</taxon>
        <taxon>Trichogramma</taxon>
    </lineage>
</organism>
<dbReference type="Gene3D" id="1.25.40.20">
    <property type="entry name" value="Ankyrin repeat-containing domain"/>
    <property type="match status" value="3"/>
</dbReference>
<dbReference type="PROSITE" id="PS50088">
    <property type="entry name" value="ANK_REPEAT"/>
    <property type="match status" value="4"/>
</dbReference>
<dbReference type="SMART" id="SM00248">
    <property type="entry name" value="ANK"/>
    <property type="match status" value="9"/>
</dbReference>
<evidence type="ECO:0000256" key="3">
    <source>
        <dbReference type="PROSITE-ProRule" id="PRU00023"/>
    </source>
</evidence>
<protein>
    <submittedName>
        <fullName evidence="4">Uncharacterized protein</fullName>
    </submittedName>
</protein>
<dbReference type="EMBL" id="CADCXV010000424">
    <property type="protein sequence ID" value="CAB0030099.1"/>
    <property type="molecule type" value="Genomic_DNA"/>
</dbReference>
<proteinExistence type="predicted"/>
<feature type="repeat" description="ANK" evidence="3">
    <location>
        <begin position="96"/>
        <end position="129"/>
    </location>
</feature>
<dbReference type="PROSITE" id="PS50297">
    <property type="entry name" value="ANK_REP_REGION"/>
    <property type="match status" value="4"/>
</dbReference>
<name>A0A6H5HWP6_9HYME</name>
<keyword evidence="5" id="KW-1185">Reference proteome</keyword>
<feature type="repeat" description="ANK" evidence="3">
    <location>
        <begin position="170"/>
        <end position="203"/>
    </location>
</feature>
<keyword evidence="1" id="KW-0677">Repeat</keyword>
<dbReference type="OrthoDB" id="496981at2759"/>
<dbReference type="PANTHER" id="PTHR24178:SF41">
    <property type="entry name" value="ANKYRIN-2 ISOFORM X1"/>
    <property type="match status" value="1"/>
</dbReference>
<dbReference type="SUPFAM" id="SSF48403">
    <property type="entry name" value="Ankyrin repeat"/>
    <property type="match status" value="2"/>
</dbReference>
<dbReference type="AlphaFoldDB" id="A0A6H5HWP6"/>
<dbReference type="Proteomes" id="UP000479190">
    <property type="component" value="Unassembled WGS sequence"/>
</dbReference>
<dbReference type="InterPro" id="IPR002110">
    <property type="entry name" value="Ankyrin_rpt"/>
</dbReference>
<feature type="repeat" description="ANK" evidence="3">
    <location>
        <begin position="360"/>
        <end position="393"/>
    </location>
</feature>